<dbReference type="AlphaFoldDB" id="A0A2N5N6B6"/>
<name>A0A2N5N6B6_9BACL</name>
<evidence type="ECO:0000313" key="3">
    <source>
        <dbReference type="EMBL" id="PLT45829.1"/>
    </source>
</evidence>
<dbReference type="EMBL" id="NFEZ01000004">
    <property type="protein sequence ID" value="PLT45829.1"/>
    <property type="molecule type" value="Genomic_DNA"/>
</dbReference>
<dbReference type="Proteomes" id="UP000234789">
    <property type="component" value="Unassembled WGS sequence"/>
</dbReference>
<evidence type="ECO:0000256" key="2">
    <source>
        <dbReference type="HAMAP-Rule" id="MF_01103"/>
    </source>
</evidence>
<accession>A0A2N5N6B6</accession>
<gene>
    <name evidence="3" type="ORF">B8V81_4260</name>
</gene>
<reference evidence="3 4" key="1">
    <citation type="submission" date="2017-05" db="EMBL/GenBank/DDBJ databases">
        <title>Functional genome analysis of Paenibacillus pasadenensis strain R16: insights on endophytic life style and antifungal activity.</title>
        <authorList>
            <person name="Passera A."/>
            <person name="Marcolungo L."/>
            <person name="Casati P."/>
            <person name="Brasca M."/>
            <person name="Quaglino F."/>
            <person name="Delledonne M."/>
        </authorList>
    </citation>
    <scope>NUCLEOTIDE SEQUENCE [LARGE SCALE GENOMIC DNA]</scope>
    <source>
        <strain evidence="3 4">R16</strain>
    </source>
</reference>
<comment type="subcellular location">
    <subcellularLocation>
        <location evidence="2">Cytoplasm</location>
    </subcellularLocation>
</comment>
<dbReference type="SUPFAM" id="SSF158221">
    <property type="entry name" value="YnzC-like"/>
    <property type="match status" value="1"/>
</dbReference>
<proteinExistence type="inferred from homology"/>
<sequence length="64" mass="7778">MDINALINRINELSRKDKTIGLTPDEVIERTRLRKEYLDNFKRNFRQQLDSIEWTDGPEREKEE</sequence>
<organism evidence="3 4">
    <name type="scientific">Paenibacillus pasadenensis</name>
    <dbReference type="NCBI Taxonomy" id="217090"/>
    <lineage>
        <taxon>Bacteria</taxon>
        <taxon>Bacillati</taxon>
        <taxon>Bacillota</taxon>
        <taxon>Bacilli</taxon>
        <taxon>Bacillales</taxon>
        <taxon>Paenibacillaceae</taxon>
        <taxon>Paenibacillus</taxon>
    </lineage>
</organism>
<dbReference type="PANTHER" id="PTHR37300:SF1">
    <property type="entry name" value="UPF0291 PROTEIN YNZC"/>
    <property type="match status" value="1"/>
</dbReference>
<dbReference type="Gene3D" id="1.10.287.540">
    <property type="entry name" value="Helix hairpin bin"/>
    <property type="match status" value="1"/>
</dbReference>
<dbReference type="PANTHER" id="PTHR37300">
    <property type="entry name" value="UPF0291 PROTEIN CBO2609/CLC_2481"/>
    <property type="match status" value="1"/>
</dbReference>
<dbReference type="GO" id="GO:0005737">
    <property type="term" value="C:cytoplasm"/>
    <property type="evidence" value="ECO:0007669"/>
    <property type="project" value="UniProtKB-SubCell"/>
</dbReference>
<comment type="caution">
    <text evidence="3">The sequence shown here is derived from an EMBL/GenBank/DDBJ whole genome shotgun (WGS) entry which is preliminary data.</text>
</comment>
<dbReference type="HAMAP" id="MF_01103">
    <property type="entry name" value="UPF0291"/>
    <property type="match status" value="1"/>
</dbReference>
<dbReference type="RefSeq" id="WP_101809107.1">
    <property type="nucleotide sequence ID" value="NZ_NFEZ01000004.1"/>
</dbReference>
<keyword evidence="4" id="KW-1185">Reference proteome</keyword>
<protein>
    <recommendedName>
        <fullName evidence="2">UPF0291 protein B8V81_4260</fullName>
    </recommendedName>
</protein>
<keyword evidence="1 2" id="KW-0963">Cytoplasm</keyword>
<comment type="similarity">
    <text evidence="2">Belongs to the UPF0291 family.</text>
</comment>
<evidence type="ECO:0000313" key="4">
    <source>
        <dbReference type="Proteomes" id="UP000234789"/>
    </source>
</evidence>
<evidence type="ECO:0000256" key="1">
    <source>
        <dbReference type="ARBA" id="ARBA00022490"/>
    </source>
</evidence>
<dbReference type="Pfam" id="PF05979">
    <property type="entry name" value="DUF896"/>
    <property type="match status" value="1"/>
</dbReference>
<dbReference type="InterPro" id="IPR009242">
    <property type="entry name" value="DUF896"/>
</dbReference>